<accession>A0AAW2ELU3</accession>
<keyword evidence="3" id="KW-1185">Reference proteome</keyword>
<feature type="compositionally biased region" description="Polar residues" evidence="1">
    <location>
        <begin position="275"/>
        <end position="284"/>
    </location>
</feature>
<sequence length="420" mass="45678">MCVRNVDVHVSCSSQVDAQLAAFFIDPRANTLYQGIDNNVRLLRFGPSISLAARPSTRGPPPLLRGLRHNNGERGRRRLSARCENQEVASLARAGAELFEKPSGIGYHRYAAHSRAPQRVRIAEIEAAREPRHRWRRVSAHAVVASHKLFSPLDLAILLERSVASRDGRSDEEWEGGADSEDAITSKGITDLLLLNLVRLEAACPSKKICLYVGSKNPPAEAGGLRDTISCPPSHRRNFGGSLAGIVYDLPSNGSSLKDLKCTHSDYGASDDRFSGSSPESNPDSPLPVTTMVGAEPTIDRRAVRVSCVVNAAGTFRAVRATYEPFGLSTPTRGNAVSYSTEPGGRAVGDARSNARRYMGETCEISTPRGLSRCVVRSYLRAKSSSLVLLSAMRTTLLYAPQCFVELGYTYAVTLRYDQT</sequence>
<dbReference type="Proteomes" id="UP001430953">
    <property type="component" value="Unassembled WGS sequence"/>
</dbReference>
<gene>
    <name evidence="2" type="ORF">PUN28_017932</name>
</gene>
<dbReference type="AlphaFoldDB" id="A0AAW2ELU3"/>
<evidence type="ECO:0000313" key="3">
    <source>
        <dbReference type="Proteomes" id="UP001430953"/>
    </source>
</evidence>
<proteinExistence type="predicted"/>
<reference evidence="2 3" key="1">
    <citation type="submission" date="2023-03" db="EMBL/GenBank/DDBJ databases">
        <title>High recombination rates correlate with genetic variation in Cardiocondyla obscurior ants.</title>
        <authorList>
            <person name="Errbii M."/>
        </authorList>
    </citation>
    <scope>NUCLEOTIDE SEQUENCE [LARGE SCALE GENOMIC DNA]</scope>
    <source>
        <strain evidence="2">Alpha-2009</strain>
        <tissue evidence="2">Whole body</tissue>
    </source>
</reference>
<dbReference type="EMBL" id="JADYXP020000021">
    <property type="protein sequence ID" value="KAL0103895.1"/>
    <property type="molecule type" value="Genomic_DNA"/>
</dbReference>
<comment type="caution">
    <text evidence="2">The sequence shown here is derived from an EMBL/GenBank/DDBJ whole genome shotgun (WGS) entry which is preliminary data.</text>
</comment>
<evidence type="ECO:0000256" key="1">
    <source>
        <dbReference type="SAM" id="MobiDB-lite"/>
    </source>
</evidence>
<protein>
    <submittedName>
        <fullName evidence="2">Uncharacterized protein</fullName>
    </submittedName>
</protein>
<name>A0AAW2ELU3_9HYME</name>
<evidence type="ECO:0000313" key="2">
    <source>
        <dbReference type="EMBL" id="KAL0103895.1"/>
    </source>
</evidence>
<organism evidence="2 3">
    <name type="scientific">Cardiocondyla obscurior</name>
    <dbReference type="NCBI Taxonomy" id="286306"/>
    <lineage>
        <taxon>Eukaryota</taxon>
        <taxon>Metazoa</taxon>
        <taxon>Ecdysozoa</taxon>
        <taxon>Arthropoda</taxon>
        <taxon>Hexapoda</taxon>
        <taxon>Insecta</taxon>
        <taxon>Pterygota</taxon>
        <taxon>Neoptera</taxon>
        <taxon>Endopterygota</taxon>
        <taxon>Hymenoptera</taxon>
        <taxon>Apocrita</taxon>
        <taxon>Aculeata</taxon>
        <taxon>Formicoidea</taxon>
        <taxon>Formicidae</taxon>
        <taxon>Myrmicinae</taxon>
        <taxon>Cardiocondyla</taxon>
    </lineage>
</organism>
<feature type="region of interest" description="Disordered" evidence="1">
    <location>
        <begin position="270"/>
        <end position="289"/>
    </location>
</feature>